<feature type="transmembrane region" description="Helical" evidence="2">
    <location>
        <begin position="20"/>
        <end position="39"/>
    </location>
</feature>
<gene>
    <name evidence="4" type="ORF">A2113_03500</name>
</gene>
<evidence type="ECO:0000259" key="3">
    <source>
        <dbReference type="PROSITE" id="PS51766"/>
    </source>
</evidence>
<keyword evidence="2" id="KW-0812">Transmembrane</keyword>
<comment type="caution">
    <text evidence="4">The sequence shown here is derived from an EMBL/GenBank/DDBJ whole genome shotgun (WGS) entry which is preliminary data.</text>
</comment>
<evidence type="ECO:0000313" key="5">
    <source>
        <dbReference type="Proteomes" id="UP000176299"/>
    </source>
</evidence>
<reference evidence="4 5" key="1">
    <citation type="journal article" date="2016" name="Nat. Commun.">
        <title>Thousands of microbial genomes shed light on interconnected biogeochemical processes in an aquifer system.</title>
        <authorList>
            <person name="Anantharaman K."/>
            <person name="Brown C.T."/>
            <person name="Hug L.A."/>
            <person name="Sharon I."/>
            <person name="Castelle C.J."/>
            <person name="Probst A.J."/>
            <person name="Thomas B.C."/>
            <person name="Singh A."/>
            <person name="Wilkins M.J."/>
            <person name="Karaoz U."/>
            <person name="Brodie E.L."/>
            <person name="Williams K.H."/>
            <person name="Hubbard S.S."/>
            <person name="Banfield J.F."/>
        </authorList>
    </citation>
    <scope>NUCLEOTIDE SEQUENCE [LARGE SCALE GENOMIC DNA]</scope>
</reference>
<dbReference type="InterPro" id="IPR016134">
    <property type="entry name" value="Dockerin_dom"/>
</dbReference>
<proteinExistence type="predicted"/>
<organism evidence="4 5">
    <name type="scientific">Candidatus Woykebacteria bacterium GWA1_44_8</name>
    <dbReference type="NCBI Taxonomy" id="1802591"/>
    <lineage>
        <taxon>Bacteria</taxon>
        <taxon>Candidatus Woykeibacteriota</taxon>
    </lineage>
</organism>
<dbReference type="PROSITE" id="PS51766">
    <property type="entry name" value="DOCKERIN"/>
    <property type="match status" value="1"/>
</dbReference>
<dbReference type="STRING" id="1802591.A2113_03500"/>
<feature type="region of interest" description="Disordered" evidence="1">
    <location>
        <begin position="287"/>
        <end position="307"/>
    </location>
</feature>
<dbReference type="AlphaFoldDB" id="A0A1G1W3A7"/>
<feature type="compositionally biased region" description="Pro residues" evidence="1">
    <location>
        <begin position="291"/>
        <end position="302"/>
    </location>
</feature>
<dbReference type="Proteomes" id="UP000176299">
    <property type="component" value="Unassembled WGS sequence"/>
</dbReference>
<keyword evidence="2" id="KW-1133">Transmembrane helix</keyword>
<evidence type="ECO:0000256" key="1">
    <source>
        <dbReference type="SAM" id="MobiDB-lite"/>
    </source>
</evidence>
<feature type="domain" description="Dockerin" evidence="3">
    <location>
        <begin position="392"/>
        <end position="449"/>
    </location>
</feature>
<evidence type="ECO:0000313" key="4">
    <source>
        <dbReference type="EMBL" id="OGY22169.1"/>
    </source>
</evidence>
<accession>A0A1G1W3A7</accession>
<dbReference type="Gene3D" id="1.10.1330.10">
    <property type="entry name" value="Dockerin domain"/>
    <property type="match status" value="1"/>
</dbReference>
<sequence>MGLSPRIKKTIKLECSERNLLIALGALVILVSIPLTVSLSRQRPSLTPQAAAQTINLEISAGADDAYQSYSSKGSADYNDYYISMNSNDANLLRYSGGFRFTNVNIPKGSVVNSAVFQPYVYNSTNDNPNVDIFANDVDNAKDFVIERDVVNRVRTSNSVAWVATNVGVGYKSSPDIKNVIQGVVNRPGWSAGNAIVLLIHGKTSPDRLFYARSYEYVTGGRTPARLIITYTPPPPLCSDECSPSGAKQCTDGTHYKTCGNYDTDSCLEWSSSTSCPAGQTCSGSGVCSAPPNPTPKPPGPGSSPGAKILESIQLEISIPNLRGKVQVKVEVGSVSQNIQVQGSGPKSYSLDLKAVALPLGQEYILVLQSGKSLVKKVRFTPEGSESKLTIGDLILGDINQDNYIGLVDQLALASFVASQTSFGDLNGDGITNSFDWAILLTHFGKKGD</sequence>
<dbReference type="InterPro" id="IPR036439">
    <property type="entry name" value="Dockerin_dom_sf"/>
</dbReference>
<evidence type="ECO:0000256" key="2">
    <source>
        <dbReference type="SAM" id="Phobius"/>
    </source>
</evidence>
<dbReference type="EMBL" id="MHCN01000008">
    <property type="protein sequence ID" value="OGY22169.1"/>
    <property type="molecule type" value="Genomic_DNA"/>
</dbReference>
<dbReference type="SUPFAM" id="SSF63446">
    <property type="entry name" value="Type I dockerin domain"/>
    <property type="match status" value="1"/>
</dbReference>
<keyword evidence="2" id="KW-0472">Membrane</keyword>
<protein>
    <recommendedName>
        <fullName evidence="3">Dockerin domain-containing protein</fullName>
    </recommendedName>
</protein>
<dbReference type="GO" id="GO:0000272">
    <property type="term" value="P:polysaccharide catabolic process"/>
    <property type="evidence" value="ECO:0007669"/>
    <property type="project" value="InterPro"/>
</dbReference>
<name>A0A1G1W3A7_9BACT</name>